<organism evidence="5 6">
    <name type="scientific">Micrococcus terreus</name>
    <dbReference type="NCBI Taxonomy" id="574650"/>
    <lineage>
        <taxon>Bacteria</taxon>
        <taxon>Bacillati</taxon>
        <taxon>Actinomycetota</taxon>
        <taxon>Actinomycetes</taxon>
        <taxon>Micrococcales</taxon>
        <taxon>Micrococcaceae</taxon>
        <taxon>Micrococcus</taxon>
    </lineage>
</organism>
<dbReference type="PANTHER" id="PTHR42776">
    <property type="entry name" value="SERINE PEPTIDASE S9 FAMILY MEMBER"/>
    <property type="match status" value="1"/>
</dbReference>
<protein>
    <submittedName>
        <fullName evidence="5">Dipeptidyl aminopeptidase/acylaminoacyl peptidase</fullName>
    </submittedName>
</protein>
<evidence type="ECO:0000313" key="5">
    <source>
        <dbReference type="EMBL" id="SFV24736.1"/>
    </source>
</evidence>
<keyword evidence="5" id="KW-0645">Protease</keyword>
<dbReference type="STRING" id="574650.SAMN04487966_11318"/>
<feature type="region of interest" description="Disordered" evidence="3">
    <location>
        <begin position="198"/>
        <end position="236"/>
    </location>
</feature>
<reference evidence="5 6" key="1">
    <citation type="submission" date="2016-10" db="EMBL/GenBank/DDBJ databases">
        <authorList>
            <person name="de Groot N.N."/>
        </authorList>
    </citation>
    <scope>NUCLEOTIDE SEQUENCE [LARGE SCALE GENOMIC DNA]</scope>
    <source>
        <strain evidence="5 6">CGMCC 1.7054</strain>
    </source>
</reference>
<keyword evidence="5" id="KW-0031">Aminopeptidase</keyword>
<dbReference type="OrthoDB" id="262125at2"/>
<dbReference type="PANTHER" id="PTHR42776:SF13">
    <property type="entry name" value="DIPEPTIDYL-PEPTIDASE 5"/>
    <property type="match status" value="1"/>
</dbReference>
<dbReference type="GO" id="GO:0004177">
    <property type="term" value="F:aminopeptidase activity"/>
    <property type="evidence" value="ECO:0007669"/>
    <property type="project" value="UniProtKB-KW"/>
</dbReference>
<dbReference type="GO" id="GO:0004252">
    <property type="term" value="F:serine-type endopeptidase activity"/>
    <property type="evidence" value="ECO:0007669"/>
    <property type="project" value="TreeGrafter"/>
</dbReference>
<dbReference type="Pfam" id="PF00326">
    <property type="entry name" value="Peptidase_S9"/>
    <property type="match status" value="1"/>
</dbReference>
<dbReference type="GO" id="GO:0006508">
    <property type="term" value="P:proteolysis"/>
    <property type="evidence" value="ECO:0007669"/>
    <property type="project" value="InterPro"/>
</dbReference>
<dbReference type="InterPro" id="IPR029058">
    <property type="entry name" value="AB_hydrolase_fold"/>
</dbReference>
<proteinExistence type="predicted"/>
<keyword evidence="1" id="KW-0732">Signal</keyword>
<feature type="domain" description="Peptidase S9 prolyl oligopeptidase catalytic" evidence="4">
    <location>
        <begin position="505"/>
        <end position="714"/>
    </location>
</feature>
<feature type="compositionally biased region" description="Low complexity" evidence="3">
    <location>
        <begin position="222"/>
        <end position="236"/>
    </location>
</feature>
<dbReference type="RefSeq" id="WP_091699288.1">
    <property type="nucleotide sequence ID" value="NZ_FPCG01000013.1"/>
</dbReference>
<sequence>MTSPAGEPASPFHDLDVFTALPRLSGLTLSPDGQRLVTTVATRDPKGTGYATALWEVDPTGERAARRLTRSREGEAGAEFAADGTLWFTSARPDPVDEDAEKRSALWALPSHGGEARMVLSRPGGISAVSCARAADRVVVTANRLVGASTEAEHAELTKARKDSGVDAILHTGYPIRFWDHDLGPARPELFVLEEGVDPQGEPASDVDAADAEHPERDEQTESASGAESSSASSASLLDPEAIDAPHHLRHVSGFPRSHAFGLDAQLSPDGTFLLTTVATAEARGNVREGTVVRVDLATGEHRVLHDVPGEDASVGPISNAGTRAILVRTPDSTPERAVHPQLYVLDTDTGRTEPLAHDWDRWGQVVAWLPDDSAVIALADSDGRCPVFRIEIATGTVTQVTREDEAWADVVLSPDGTTAYGVRSSYLFPPEVARIDLATGQTTRLLNPTARPEVPGTLEDVETVTEDGTRVRGWLVLPEGPVPDGGHPLLLWIHGGPLSSWNAWSWRWCPWVMAARGYAVLLPDPALSTGYGQEFIQRGWGQWGQAPYTDLMALTDAVEERPDIDPQRTAAMGGSFGGYMANWVAGHTDRFRCVVTHASLWALDGFGPTTDASFYWTREMTERMQEENSPHRFVSEIVSPMLVIHGDKDYRVPIGEGLRLWYELLASSGLPAGEDGSTAHRFLYFPQENHWILAPQHAQVWYEVVLGFLGEHVLGEPAPALPRTLGL</sequence>
<dbReference type="InterPro" id="IPR011042">
    <property type="entry name" value="6-blade_b-propeller_TolB-like"/>
</dbReference>
<dbReference type="Proteomes" id="UP000198881">
    <property type="component" value="Unassembled WGS sequence"/>
</dbReference>
<accession>A0A1I7MS37</accession>
<evidence type="ECO:0000256" key="1">
    <source>
        <dbReference type="ARBA" id="ARBA00022729"/>
    </source>
</evidence>
<dbReference type="InterPro" id="IPR001375">
    <property type="entry name" value="Peptidase_S9_cat"/>
</dbReference>
<feature type="compositionally biased region" description="Basic and acidic residues" evidence="3">
    <location>
        <begin position="211"/>
        <end position="220"/>
    </location>
</feature>
<gene>
    <name evidence="5" type="ORF">SAMN04487966_11318</name>
</gene>
<evidence type="ECO:0000256" key="2">
    <source>
        <dbReference type="ARBA" id="ARBA00022801"/>
    </source>
</evidence>
<evidence type="ECO:0000259" key="4">
    <source>
        <dbReference type="Pfam" id="PF00326"/>
    </source>
</evidence>
<dbReference type="Gene3D" id="2.120.10.30">
    <property type="entry name" value="TolB, C-terminal domain"/>
    <property type="match status" value="2"/>
</dbReference>
<name>A0A1I7MS37_9MICC</name>
<dbReference type="SUPFAM" id="SSF53474">
    <property type="entry name" value="alpha/beta-Hydrolases"/>
    <property type="match status" value="1"/>
</dbReference>
<dbReference type="EMBL" id="FPCG01000013">
    <property type="protein sequence ID" value="SFV24736.1"/>
    <property type="molecule type" value="Genomic_DNA"/>
</dbReference>
<keyword evidence="6" id="KW-1185">Reference proteome</keyword>
<dbReference type="Gene3D" id="3.40.50.1820">
    <property type="entry name" value="alpha/beta hydrolase"/>
    <property type="match status" value="1"/>
</dbReference>
<evidence type="ECO:0000313" key="6">
    <source>
        <dbReference type="Proteomes" id="UP000198881"/>
    </source>
</evidence>
<evidence type="ECO:0000256" key="3">
    <source>
        <dbReference type="SAM" id="MobiDB-lite"/>
    </source>
</evidence>
<dbReference type="AlphaFoldDB" id="A0A1I7MS37"/>
<dbReference type="SUPFAM" id="SSF82171">
    <property type="entry name" value="DPP6 N-terminal domain-like"/>
    <property type="match status" value="1"/>
</dbReference>
<keyword evidence="2" id="KW-0378">Hydrolase</keyword>